<evidence type="ECO:0000313" key="1">
    <source>
        <dbReference type="EMBL" id="KAJ8917999.1"/>
    </source>
</evidence>
<proteinExistence type="predicted"/>
<reference evidence="1 2" key="1">
    <citation type="journal article" date="2023" name="Insect Mol. Biol.">
        <title>Genome sequencing provides insights into the evolution of gene families encoding plant cell wall-degrading enzymes in longhorned beetles.</title>
        <authorList>
            <person name="Shin N.R."/>
            <person name="Okamura Y."/>
            <person name="Kirsch R."/>
            <person name="Pauchet Y."/>
        </authorList>
    </citation>
    <scope>NUCLEOTIDE SEQUENCE [LARGE SCALE GENOMIC DNA]</scope>
    <source>
        <strain evidence="1">EAD_L_NR</strain>
    </source>
</reference>
<organism evidence="1 2">
    <name type="scientific">Exocentrus adspersus</name>
    <dbReference type="NCBI Taxonomy" id="1586481"/>
    <lineage>
        <taxon>Eukaryota</taxon>
        <taxon>Metazoa</taxon>
        <taxon>Ecdysozoa</taxon>
        <taxon>Arthropoda</taxon>
        <taxon>Hexapoda</taxon>
        <taxon>Insecta</taxon>
        <taxon>Pterygota</taxon>
        <taxon>Neoptera</taxon>
        <taxon>Endopterygota</taxon>
        <taxon>Coleoptera</taxon>
        <taxon>Polyphaga</taxon>
        <taxon>Cucujiformia</taxon>
        <taxon>Chrysomeloidea</taxon>
        <taxon>Cerambycidae</taxon>
        <taxon>Lamiinae</taxon>
        <taxon>Acanthocinini</taxon>
        <taxon>Exocentrus</taxon>
    </lineage>
</organism>
<accession>A0AAV8VVE8</accession>
<name>A0AAV8VVE8_9CUCU</name>
<dbReference type="AlphaFoldDB" id="A0AAV8VVE8"/>
<sequence length="73" mass="8695">MSRDRFRSWNSCGYGNQTPPLFDPQFPRLCLIPILHSRCPVTRCDSIQTLTKFFRPSKPVHRERINIIRDYKS</sequence>
<gene>
    <name evidence="1" type="ORF">NQ315_011452</name>
</gene>
<dbReference type="Proteomes" id="UP001159042">
    <property type="component" value="Unassembled WGS sequence"/>
</dbReference>
<comment type="caution">
    <text evidence="1">The sequence shown here is derived from an EMBL/GenBank/DDBJ whole genome shotgun (WGS) entry which is preliminary data.</text>
</comment>
<protein>
    <submittedName>
        <fullName evidence="1">Uncharacterized protein</fullName>
    </submittedName>
</protein>
<keyword evidence="2" id="KW-1185">Reference proteome</keyword>
<dbReference type="EMBL" id="JANEYG010000028">
    <property type="protein sequence ID" value="KAJ8917999.1"/>
    <property type="molecule type" value="Genomic_DNA"/>
</dbReference>
<evidence type="ECO:0000313" key="2">
    <source>
        <dbReference type="Proteomes" id="UP001159042"/>
    </source>
</evidence>